<evidence type="ECO:0000313" key="3">
    <source>
        <dbReference type="Proteomes" id="UP000001625"/>
    </source>
</evidence>
<keyword evidence="2" id="KW-0378">Hydrolase</keyword>
<dbReference type="Proteomes" id="UP000001625">
    <property type="component" value="Chromosome"/>
</dbReference>
<feature type="domain" description="Endonuclease/exonuclease/phosphatase" evidence="1">
    <location>
        <begin position="21"/>
        <end position="260"/>
    </location>
</feature>
<keyword evidence="2" id="KW-0255">Endonuclease</keyword>
<dbReference type="InterPro" id="IPR036691">
    <property type="entry name" value="Endo/exonu/phosph_ase_sf"/>
</dbReference>
<dbReference type="EMBL" id="CP001965">
    <property type="protein sequence ID" value="ADE12743.1"/>
    <property type="molecule type" value="Genomic_DNA"/>
</dbReference>
<evidence type="ECO:0000259" key="1">
    <source>
        <dbReference type="Pfam" id="PF03372"/>
    </source>
</evidence>
<organism evidence="2 3">
    <name type="scientific">Sideroxydans lithotrophicus (strain ES-1)</name>
    <dbReference type="NCBI Taxonomy" id="580332"/>
    <lineage>
        <taxon>Bacteria</taxon>
        <taxon>Pseudomonadati</taxon>
        <taxon>Pseudomonadota</taxon>
        <taxon>Betaproteobacteria</taxon>
        <taxon>Nitrosomonadales</taxon>
        <taxon>Gallionellaceae</taxon>
        <taxon>Sideroxydans</taxon>
    </lineage>
</organism>
<dbReference type="KEGG" id="slt:Slit_2518"/>
<dbReference type="Gene3D" id="3.60.10.10">
    <property type="entry name" value="Endonuclease/exonuclease/phosphatase"/>
    <property type="match status" value="1"/>
</dbReference>
<name>D5CN46_SIDLE</name>
<keyword evidence="2" id="KW-0540">Nuclease</keyword>
<sequence length="271" mass="30952">MASYGPVQPDHVSLMSRFRVMQFNMQFGQIWDEAEGDHAPIDLDLTIAEIQSHDADIIILQEVEHAQPGGVQLQPPPNYTRLKAAFRGYDSYFSYPKADPRELPFGIGLAIFSRTPLRDTFRMELPSSPVEFEFDGKKRTPTDRLLIGAKTTLDGQEVQLFNTHLLAYFMLNSSSEQHLQQRQLVVEQLRKSTGPTLIGGDFNVSNRDSLVHQFADAGYQPVQTTEVTWRYRPFVLDHIFHSPHLQSVRYTVKPTKASDHHILLAEFEFAH</sequence>
<dbReference type="AlphaFoldDB" id="D5CN46"/>
<dbReference type="GO" id="GO:0016020">
    <property type="term" value="C:membrane"/>
    <property type="evidence" value="ECO:0007669"/>
    <property type="project" value="GOC"/>
</dbReference>
<dbReference type="GO" id="GO:0004527">
    <property type="term" value="F:exonuclease activity"/>
    <property type="evidence" value="ECO:0007669"/>
    <property type="project" value="UniProtKB-KW"/>
</dbReference>
<dbReference type="SUPFAM" id="SSF56219">
    <property type="entry name" value="DNase I-like"/>
    <property type="match status" value="1"/>
</dbReference>
<keyword evidence="2" id="KW-0269">Exonuclease</keyword>
<proteinExistence type="predicted"/>
<dbReference type="InterPro" id="IPR051916">
    <property type="entry name" value="GPI-anchor_lipid_remodeler"/>
</dbReference>
<dbReference type="eggNOG" id="COG3021">
    <property type="taxonomic scope" value="Bacteria"/>
</dbReference>
<keyword evidence="3" id="KW-1185">Reference proteome</keyword>
<dbReference type="GO" id="GO:0006506">
    <property type="term" value="P:GPI anchor biosynthetic process"/>
    <property type="evidence" value="ECO:0007669"/>
    <property type="project" value="TreeGrafter"/>
</dbReference>
<dbReference type="STRING" id="580332.Slit_2518"/>
<gene>
    <name evidence="2" type="ordered locus">Slit_2518</name>
</gene>
<dbReference type="Pfam" id="PF03372">
    <property type="entry name" value="Exo_endo_phos"/>
    <property type="match status" value="1"/>
</dbReference>
<dbReference type="PANTHER" id="PTHR14859:SF1">
    <property type="entry name" value="PGAP2-INTERACTING PROTEIN"/>
    <property type="match status" value="1"/>
</dbReference>
<dbReference type="HOGENOM" id="CLU_1026351_0_0_4"/>
<evidence type="ECO:0000313" key="2">
    <source>
        <dbReference type="EMBL" id="ADE12743.1"/>
    </source>
</evidence>
<protein>
    <submittedName>
        <fullName evidence="2">Endonuclease/exonuclease/phosphatase</fullName>
    </submittedName>
</protein>
<accession>D5CN46</accession>
<dbReference type="InterPro" id="IPR005135">
    <property type="entry name" value="Endo/exonuclease/phosphatase"/>
</dbReference>
<dbReference type="PANTHER" id="PTHR14859">
    <property type="entry name" value="CALCOFLUOR WHITE HYPERSENSITIVE PROTEIN PRECURSOR"/>
    <property type="match status" value="1"/>
</dbReference>
<reference evidence="2 3" key="1">
    <citation type="submission" date="2010-03" db="EMBL/GenBank/DDBJ databases">
        <title>Complete sequence of Sideroxydans lithotrophicus ES-1.</title>
        <authorList>
            <consortium name="US DOE Joint Genome Institute"/>
            <person name="Lucas S."/>
            <person name="Copeland A."/>
            <person name="Lapidus A."/>
            <person name="Cheng J.-F."/>
            <person name="Bruce D."/>
            <person name="Goodwin L."/>
            <person name="Pitluck S."/>
            <person name="Munk A.C."/>
            <person name="Detter J.C."/>
            <person name="Han C."/>
            <person name="Tapia R."/>
            <person name="Larimer F."/>
            <person name="Land M."/>
            <person name="Hauser L."/>
            <person name="Kyrpides N."/>
            <person name="Ivanova N."/>
            <person name="Emerson D."/>
            <person name="Woyke T."/>
        </authorList>
    </citation>
    <scope>NUCLEOTIDE SEQUENCE [LARGE SCALE GENOMIC DNA]</scope>
    <source>
        <strain evidence="2 3">ES-1</strain>
    </source>
</reference>
<dbReference type="GO" id="GO:0004519">
    <property type="term" value="F:endonuclease activity"/>
    <property type="evidence" value="ECO:0007669"/>
    <property type="project" value="UniProtKB-KW"/>
</dbReference>